<gene>
    <name evidence="1" type="ORF">LCMAC202_00410</name>
</gene>
<protein>
    <submittedName>
        <fullName evidence="1">Uncharacterized protein</fullName>
    </submittedName>
</protein>
<organism evidence="1">
    <name type="scientific">Marseillevirus LCMAC202</name>
    <dbReference type="NCBI Taxonomy" id="2506606"/>
    <lineage>
        <taxon>Viruses</taxon>
        <taxon>Varidnaviria</taxon>
        <taxon>Bamfordvirae</taxon>
        <taxon>Nucleocytoviricota</taxon>
        <taxon>Megaviricetes</taxon>
        <taxon>Pimascovirales</taxon>
        <taxon>Pimascovirales incertae sedis</taxon>
        <taxon>Marseilleviridae</taxon>
    </lineage>
</organism>
<name>A0A481YY14_9VIRU</name>
<proteinExistence type="predicted"/>
<accession>A0A481YY14</accession>
<sequence>MNVNWQQLYNAALENNYKEVVFQIGQIKNWTGEYTGRSKQIGGYILQTLTPIFAATLYPTKDSGKIAYYLSQEAYKVAPVGDKDLINVNVFAAAYKLLLSGRPEQSAWVRKLAALAIKEGALSGFETRKVFRELYLLRDKYPYTIAKIVYDAITQVPHSLSAVVKLIGYKPGTVPVDDLAYIIKIWTLFGQGPSPYQIRKMVKYDSAYWGTDRIRAVLQTLQEYGYDFNAKYISQTTNEPVFFSLFEQDILVDLILEGRINVNIKSGIDDVLNNLGNQKLIDAVKAWRYVESRDIKKLCKATGLDYFKETVRDKKLEKIAYQLQLRETEKIDVVCDCLTTMIKAQKEGVFPYEQFDNGCDNDYTLDMVAVKNLARSQMIEYIDKEVLKKDNTGKRVYPKYCFDKGNVKKLLETGINPYTNTAFADKFTDSLLDHKEFPVASSLEDSVTELAEHGNLSKEPPQSDFHQILLQLTSILSKINPYLNYESWATQYKVEDYRQEIPKIGFPGFVQAMDLGVVNIVLPQREYITQLMAVLLNRMEKNDLTVETVLGGVVSMLEYLKIQENVEDVPVKKDLYADMSMEALNAKKSELMKQFIAGGMNDQSLMQEIQNIRQKVMAMDTEE</sequence>
<evidence type="ECO:0000313" key="1">
    <source>
        <dbReference type="EMBL" id="QBK87705.1"/>
    </source>
</evidence>
<reference evidence="1" key="1">
    <citation type="journal article" date="2019" name="MBio">
        <title>Virus Genomes from Deep Sea Sediments Expand the Ocean Megavirome and Support Independent Origins of Viral Gigantism.</title>
        <authorList>
            <person name="Backstrom D."/>
            <person name="Yutin N."/>
            <person name="Jorgensen S.L."/>
            <person name="Dharamshi J."/>
            <person name="Homa F."/>
            <person name="Zaremba-Niedwiedzka K."/>
            <person name="Spang A."/>
            <person name="Wolf Y.I."/>
            <person name="Koonin E.V."/>
            <person name="Ettema T.J."/>
        </authorList>
    </citation>
    <scope>NUCLEOTIDE SEQUENCE</scope>
</reference>
<dbReference type="EMBL" id="MK500369">
    <property type="protein sequence ID" value="QBK87705.1"/>
    <property type="molecule type" value="Genomic_DNA"/>
</dbReference>